<dbReference type="InterPro" id="IPR020617">
    <property type="entry name" value="Thiolase_C"/>
</dbReference>
<dbReference type="InterPro" id="IPR016039">
    <property type="entry name" value="Thiolase-like"/>
</dbReference>
<sequence length="173" mass="18645">MLTRAPSSCRQSSKDLTWGSCHARERKPAFRRGLNLRCDGAIARPKRGIQPLEIYRGIAVAGCDGDWSDEGFCLPSSLQPDHLGIDPAIYNVHGGSISIGYPYSMTGARLAGHALLEGKRRGAKYVVVAIASQAAWGLPACSRSLEALDMEFQDLGLAGSNACRTSSDHSERR</sequence>
<evidence type="ECO:0000259" key="1">
    <source>
        <dbReference type="Pfam" id="PF02803"/>
    </source>
</evidence>
<dbReference type="Proteomes" id="UP000246085">
    <property type="component" value="Chromosome BRAD3257"/>
</dbReference>
<name>A0A2U3QA43_9BRAD</name>
<dbReference type="EMBL" id="LS398110">
    <property type="protein sequence ID" value="SPP98285.1"/>
    <property type="molecule type" value="Genomic_DNA"/>
</dbReference>
<dbReference type="SUPFAM" id="SSF53901">
    <property type="entry name" value="Thiolase-like"/>
    <property type="match status" value="1"/>
</dbReference>
<accession>A0A2U3QA43</accession>
<dbReference type="KEGG" id="bvz:BRAD3257_7595"/>
<dbReference type="GO" id="GO:0016747">
    <property type="term" value="F:acyltransferase activity, transferring groups other than amino-acyl groups"/>
    <property type="evidence" value="ECO:0007669"/>
    <property type="project" value="InterPro"/>
</dbReference>
<proteinExistence type="predicted"/>
<evidence type="ECO:0000313" key="3">
    <source>
        <dbReference type="Proteomes" id="UP000246085"/>
    </source>
</evidence>
<reference evidence="2 3" key="1">
    <citation type="submission" date="2018-03" db="EMBL/GenBank/DDBJ databases">
        <authorList>
            <person name="Gully D."/>
        </authorList>
    </citation>
    <scope>NUCLEOTIDE SEQUENCE [LARGE SCALE GENOMIC DNA]</scope>
    <source>
        <strain evidence="2">ORS3257</strain>
    </source>
</reference>
<protein>
    <recommendedName>
        <fullName evidence="1">Thiolase C-terminal domain-containing protein</fullName>
    </recommendedName>
</protein>
<dbReference type="AlphaFoldDB" id="A0A2U3QA43"/>
<gene>
    <name evidence="2" type="ORF">BRAD3257_7595</name>
</gene>
<dbReference type="Pfam" id="PF02803">
    <property type="entry name" value="Thiolase_C"/>
    <property type="match status" value="1"/>
</dbReference>
<organism evidence="2 3">
    <name type="scientific">Bradyrhizobium vignae</name>
    <dbReference type="NCBI Taxonomy" id="1549949"/>
    <lineage>
        <taxon>Bacteria</taxon>
        <taxon>Pseudomonadati</taxon>
        <taxon>Pseudomonadota</taxon>
        <taxon>Alphaproteobacteria</taxon>
        <taxon>Hyphomicrobiales</taxon>
        <taxon>Nitrobacteraceae</taxon>
        <taxon>Bradyrhizobium</taxon>
    </lineage>
</organism>
<dbReference type="Gene3D" id="3.40.47.10">
    <property type="match status" value="1"/>
</dbReference>
<evidence type="ECO:0000313" key="2">
    <source>
        <dbReference type="EMBL" id="SPP98285.1"/>
    </source>
</evidence>
<feature type="domain" description="Thiolase C-terminal" evidence="1">
    <location>
        <begin position="77"/>
        <end position="137"/>
    </location>
</feature>